<comment type="caution">
    <text evidence="2">The sequence shown here is derived from an EMBL/GenBank/DDBJ whole genome shotgun (WGS) entry which is preliminary data.</text>
</comment>
<dbReference type="KEGG" id="crq:GCK72_026211"/>
<reference evidence="2 3" key="1">
    <citation type="submission" date="2019-12" db="EMBL/GenBank/DDBJ databases">
        <title>Chromosome-level assembly of the Caenorhabditis remanei genome.</title>
        <authorList>
            <person name="Teterina A.A."/>
            <person name="Willis J.H."/>
            <person name="Phillips P.C."/>
        </authorList>
    </citation>
    <scope>NUCLEOTIDE SEQUENCE [LARGE SCALE GENOMIC DNA]</scope>
    <source>
        <strain evidence="2 3">PX506</strain>
        <tissue evidence="2">Whole organism</tissue>
    </source>
</reference>
<dbReference type="EMBL" id="WUAV01000006">
    <property type="protein sequence ID" value="KAF1749742.1"/>
    <property type="molecule type" value="Genomic_DNA"/>
</dbReference>
<name>A0A6A5G4W2_CAERE</name>
<evidence type="ECO:0000313" key="2">
    <source>
        <dbReference type="EMBL" id="KAF1749742.1"/>
    </source>
</evidence>
<dbReference type="AlphaFoldDB" id="A0A6A5G4W2"/>
<evidence type="ECO:0000259" key="1">
    <source>
        <dbReference type="Pfam" id="PF01827"/>
    </source>
</evidence>
<dbReference type="Pfam" id="PF01827">
    <property type="entry name" value="FTH"/>
    <property type="match status" value="1"/>
</dbReference>
<gene>
    <name evidence="2" type="ORF">GCK72_026211</name>
</gene>
<sequence>MAFITQCITAKQKKHITEVEIVLELRSIVLKLNIFSDPSTTLKMKYNQQGNDTLVVCKKQNVDWTVENRYFMTIFVQELEEILLDPELDLKRFKFLYNPSGSFDLSYIREYMDPLISRFYENLWRTLKLRRSRINVKIVFLQARDIAQVCLVLSQIDYKSIKFIWLGMEFGDNIVKIGELVSLACNQWKYAKGLTMRMKLNLVTTKNLDEVKKVRHM</sequence>
<accession>A0A6A5G4W2</accession>
<organism evidence="2 3">
    <name type="scientific">Caenorhabditis remanei</name>
    <name type="common">Caenorhabditis vulgaris</name>
    <dbReference type="NCBI Taxonomy" id="31234"/>
    <lineage>
        <taxon>Eukaryota</taxon>
        <taxon>Metazoa</taxon>
        <taxon>Ecdysozoa</taxon>
        <taxon>Nematoda</taxon>
        <taxon>Chromadorea</taxon>
        <taxon>Rhabditida</taxon>
        <taxon>Rhabditina</taxon>
        <taxon>Rhabditomorpha</taxon>
        <taxon>Rhabditoidea</taxon>
        <taxon>Rhabditidae</taxon>
        <taxon>Peloderinae</taxon>
        <taxon>Caenorhabditis</taxon>
    </lineage>
</organism>
<dbReference type="CTD" id="78778072"/>
<dbReference type="Proteomes" id="UP000483820">
    <property type="component" value="Chromosome X"/>
</dbReference>
<feature type="domain" description="DUF38" evidence="1">
    <location>
        <begin position="118"/>
        <end position="202"/>
    </location>
</feature>
<protein>
    <recommendedName>
        <fullName evidence="1">DUF38 domain-containing protein</fullName>
    </recommendedName>
</protein>
<dbReference type="RefSeq" id="XP_053580303.1">
    <property type="nucleotide sequence ID" value="XM_053736737.1"/>
</dbReference>
<dbReference type="InterPro" id="IPR002900">
    <property type="entry name" value="DUF38/FTH_CAE_spp"/>
</dbReference>
<evidence type="ECO:0000313" key="3">
    <source>
        <dbReference type="Proteomes" id="UP000483820"/>
    </source>
</evidence>
<dbReference type="GeneID" id="78778072"/>
<proteinExistence type="predicted"/>